<evidence type="ECO:0000313" key="8">
    <source>
        <dbReference type="Proteomes" id="UP000005237"/>
    </source>
</evidence>
<keyword evidence="8" id="KW-1185">Reference proteome</keyword>
<evidence type="ECO:0000256" key="2">
    <source>
        <dbReference type="ARBA" id="ARBA00022980"/>
    </source>
</evidence>
<dbReference type="GO" id="GO:1990904">
    <property type="term" value="C:ribonucleoprotein complex"/>
    <property type="evidence" value="ECO:0007669"/>
    <property type="project" value="UniProtKB-KW"/>
</dbReference>
<reference evidence="7" key="2">
    <citation type="submission" date="2022-06" db="UniProtKB">
        <authorList>
            <consortium name="EnsemblMetazoa"/>
        </authorList>
    </citation>
    <scope>IDENTIFICATION</scope>
    <source>
        <strain evidence="7">DF5081</strain>
    </source>
</reference>
<evidence type="ECO:0000256" key="6">
    <source>
        <dbReference type="ARBA" id="ARBA00038782"/>
    </source>
</evidence>
<name>A0A8R1I4N5_CAEJA</name>
<dbReference type="GO" id="GO:0005840">
    <property type="term" value="C:ribosome"/>
    <property type="evidence" value="ECO:0007669"/>
    <property type="project" value="UniProtKB-KW"/>
</dbReference>
<dbReference type="OMA" id="MGICHRL"/>
<dbReference type="InterPro" id="IPR001790">
    <property type="entry name" value="Ribosomal_uL10"/>
</dbReference>
<proteinExistence type="inferred from homology"/>
<comment type="similarity">
    <text evidence="1">Belongs to the universal ribosomal protein uL10 family.</text>
</comment>
<dbReference type="EnsemblMetazoa" id="CJA15472.1">
    <property type="protein sequence ID" value="CJA15472.1"/>
    <property type="gene ID" value="WBGene00134676"/>
</dbReference>
<comment type="subunit">
    <text evidence="6">Component of the mitochondrial ribosome large subunit (39S) which comprises a 16S rRNA and about 50 distinct proteins.</text>
</comment>
<dbReference type="SUPFAM" id="SSF160369">
    <property type="entry name" value="Ribosomal protein L10-like"/>
    <property type="match status" value="1"/>
</dbReference>
<dbReference type="InterPro" id="IPR043141">
    <property type="entry name" value="Ribosomal_uL10-like_sf"/>
</dbReference>
<organism evidence="7 8">
    <name type="scientific">Caenorhabditis japonica</name>
    <dbReference type="NCBI Taxonomy" id="281687"/>
    <lineage>
        <taxon>Eukaryota</taxon>
        <taxon>Metazoa</taxon>
        <taxon>Ecdysozoa</taxon>
        <taxon>Nematoda</taxon>
        <taxon>Chromadorea</taxon>
        <taxon>Rhabditida</taxon>
        <taxon>Rhabditina</taxon>
        <taxon>Rhabditomorpha</taxon>
        <taxon>Rhabditoidea</taxon>
        <taxon>Rhabditidae</taxon>
        <taxon>Peloderinae</taxon>
        <taxon>Caenorhabditis</taxon>
    </lineage>
</organism>
<reference evidence="8" key="1">
    <citation type="submission" date="2010-08" db="EMBL/GenBank/DDBJ databases">
        <authorList>
            <consortium name="Caenorhabditis japonica Sequencing Consortium"/>
            <person name="Wilson R.K."/>
        </authorList>
    </citation>
    <scope>NUCLEOTIDE SEQUENCE [LARGE SCALE GENOMIC DNA]</scope>
    <source>
        <strain evidence="8">DF5081</strain>
    </source>
</reference>
<dbReference type="Pfam" id="PF00466">
    <property type="entry name" value="Ribosomal_L10"/>
    <property type="match status" value="1"/>
</dbReference>
<dbReference type="InterPro" id="IPR047865">
    <property type="entry name" value="Ribosomal_uL10_bac_type"/>
</dbReference>
<evidence type="ECO:0000256" key="5">
    <source>
        <dbReference type="ARBA" id="ARBA00035716"/>
    </source>
</evidence>
<dbReference type="Gene3D" id="3.30.70.1730">
    <property type="match status" value="1"/>
</dbReference>
<sequence length="238" mass="27178">MFNRSLASVVNVQVRSVSSKYPRPTPRHFKRRWFEAALKPELPPTVVTCIPPGLVKKEHTEKSREYSDVELALSNLVRNWMVKEEFQVMAVCQFLPVPGRTLWFAKNQLRSKNIEFRSYGNKIMKKVFENTPMSSLDTVFVGSNAILLAKDVSAIKTILQETDKLNWLEPLALMVKDRIIDMPEARQLAKLTSLEDLRAHTVQILGQQVAQVSISLDTATRHLPSLLDTYTADQQKNE</sequence>
<dbReference type="PANTHER" id="PTHR11560">
    <property type="entry name" value="39S RIBOSOMAL PROTEIN L10, MITOCHONDRIAL"/>
    <property type="match status" value="1"/>
</dbReference>
<evidence type="ECO:0000256" key="1">
    <source>
        <dbReference type="ARBA" id="ARBA00008889"/>
    </source>
</evidence>
<dbReference type="FunFam" id="3.30.70.1730:FF:000012">
    <property type="entry name" value="Mitochondrial Ribosomal Protein, Large"/>
    <property type="match status" value="1"/>
</dbReference>
<evidence type="ECO:0000313" key="7">
    <source>
        <dbReference type="EnsemblMetazoa" id="CJA15472.1"/>
    </source>
</evidence>
<dbReference type="Proteomes" id="UP000005237">
    <property type="component" value="Unassembled WGS sequence"/>
</dbReference>
<accession>A0A8R1I4N5</accession>
<keyword evidence="2" id="KW-0689">Ribosomal protein</keyword>
<evidence type="ECO:0000256" key="4">
    <source>
        <dbReference type="ARBA" id="ARBA00035707"/>
    </source>
</evidence>
<protein>
    <recommendedName>
        <fullName evidence="4">Large ribosomal subunit protein uL10m</fullName>
    </recommendedName>
    <alternativeName>
        <fullName evidence="5">39S ribosomal protein L10, mitochondrial</fullName>
    </alternativeName>
</protein>
<keyword evidence="3" id="KW-0687">Ribonucleoprotein</keyword>
<evidence type="ECO:0000256" key="3">
    <source>
        <dbReference type="ARBA" id="ARBA00023274"/>
    </source>
</evidence>
<dbReference type="AlphaFoldDB" id="A0A8R1I4N5"/>